<proteinExistence type="predicted"/>
<keyword evidence="1" id="KW-0067">ATP-binding</keyword>
<dbReference type="Proteomes" id="UP000287023">
    <property type="component" value="Unassembled WGS sequence"/>
</dbReference>
<keyword evidence="1" id="KW-0347">Helicase</keyword>
<reference evidence="1 2" key="1">
    <citation type="submission" date="2018-12" db="EMBL/GenBank/DDBJ databases">
        <title>three novel Halomonas strain isolated from plants.</title>
        <authorList>
            <person name="Sun C."/>
        </authorList>
    </citation>
    <scope>NUCLEOTIDE SEQUENCE [LARGE SCALE GENOMIC DNA]</scope>
    <source>
        <strain evidence="1 2">JCM 18142</strain>
    </source>
</reference>
<dbReference type="InterPro" id="IPR058303">
    <property type="entry name" value="DUF7990"/>
</dbReference>
<dbReference type="EMBL" id="RZHF01000014">
    <property type="protein sequence ID" value="RUR31769.1"/>
    <property type="molecule type" value="Genomic_DNA"/>
</dbReference>
<name>A0A433KQ68_9GAMM</name>
<comment type="caution">
    <text evidence="1">The sequence shown here is derived from an EMBL/GenBank/DDBJ whole genome shotgun (WGS) entry which is preliminary data.</text>
</comment>
<accession>A0A433KQ68</accession>
<evidence type="ECO:0000313" key="1">
    <source>
        <dbReference type="EMBL" id="RUR31769.1"/>
    </source>
</evidence>
<dbReference type="Pfam" id="PF25952">
    <property type="entry name" value="DUF7990"/>
    <property type="match status" value="1"/>
</dbReference>
<organism evidence="1 2">
    <name type="scientific">Vreelandella nanhaiensis</name>
    <dbReference type="NCBI Taxonomy" id="1258546"/>
    <lineage>
        <taxon>Bacteria</taxon>
        <taxon>Pseudomonadati</taxon>
        <taxon>Pseudomonadota</taxon>
        <taxon>Gammaproteobacteria</taxon>
        <taxon>Oceanospirillales</taxon>
        <taxon>Halomonadaceae</taxon>
        <taxon>Vreelandella</taxon>
    </lineage>
</organism>
<sequence>MRDDSTKAPSSKRDPLRAWLRQARFFTEEVYSARYRGAIARARRDEDDLFMLLVFSEMMGIPNPAAYYTLELQPLLLERFHDWHTRMGMEHSPLDHFRCC</sequence>
<keyword evidence="1" id="KW-0378">Hydrolase</keyword>
<keyword evidence="1" id="KW-0547">Nucleotide-binding</keyword>
<protein>
    <submittedName>
        <fullName evidence="1">DNA helicase</fullName>
    </submittedName>
</protein>
<dbReference type="RefSeq" id="WP_127061837.1">
    <property type="nucleotide sequence ID" value="NZ_RZHF01000014.1"/>
</dbReference>
<keyword evidence="2" id="KW-1185">Reference proteome</keyword>
<dbReference type="NCBIfam" id="NF041419">
    <property type="entry name" value="CC_star_Cory"/>
    <property type="match status" value="1"/>
</dbReference>
<dbReference type="AlphaFoldDB" id="A0A433KQ68"/>
<dbReference type="OrthoDB" id="5358049at2"/>
<gene>
    <name evidence="1" type="ORF">ELY38_09970</name>
</gene>
<evidence type="ECO:0000313" key="2">
    <source>
        <dbReference type="Proteomes" id="UP000287023"/>
    </source>
</evidence>
<dbReference type="GO" id="GO:0004386">
    <property type="term" value="F:helicase activity"/>
    <property type="evidence" value="ECO:0007669"/>
    <property type="project" value="UniProtKB-KW"/>
</dbReference>
<dbReference type="InterPro" id="IPR047717">
    <property type="entry name" value="CC_star_Cory"/>
</dbReference>